<dbReference type="InterPro" id="IPR003661">
    <property type="entry name" value="HisK_dim/P_dom"/>
</dbReference>
<evidence type="ECO:0000256" key="3">
    <source>
        <dbReference type="ARBA" id="ARBA00022553"/>
    </source>
</evidence>
<dbReference type="InterPro" id="IPR004358">
    <property type="entry name" value="Sig_transdc_His_kin-like_C"/>
</dbReference>
<protein>
    <recommendedName>
        <fullName evidence="2">histidine kinase</fullName>
        <ecNumber evidence="2">2.7.13.3</ecNumber>
    </recommendedName>
</protein>
<dbReference type="Gene3D" id="1.10.287.130">
    <property type="match status" value="1"/>
</dbReference>
<dbReference type="AlphaFoldDB" id="A0AAU7LPG0"/>
<organism evidence="9">
    <name type="scientific">Polaromonas hydrogenivorans</name>
    <dbReference type="NCBI Taxonomy" id="335476"/>
    <lineage>
        <taxon>Bacteria</taxon>
        <taxon>Pseudomonadati</taxon>
        <taxon>Pseudomonadota</taxon>
        <taxon>Betaproteobacteria</taxon>
        <taxon>Burkholderiales</taxon>
        <taxon>Comamonadaceae</taxon>
        <taxon>Polaromonas</taxon>
    </lineage>
</organism>
<dbReference type="SUPFAM" id="SSF47384">
    <property type="entry name" value="Homodimeric domain of signal transducing histidine kinase"/>
    <property type="match status" value="1"/>
</dbReference>
<dbReference type="EMBL" id="CP157675">
    <property type="protein sequence ID" value="XBP69519.1"/>
    <property type="molecule type" value="Genomic_DNA"/>
</dbReference>
<dbReference type="InterPro" id="IPR005467">
    <property type="entry name" value="His_kinase_dom"/>
</dbReference>
<sequence>MPEKLTEPVLAPPVPEFLAHGGEMGALISAQDWSGTALGAPASWPRTLKSMLATLLSSPQPMIIGWGSDLLSFFNDSYRPMLGLRFDGLSGRPAAEQWTASWAELEPMAKKALGGEGSHYENMPFTLTRNGYTVPTWWTLSFMPFRDDDGAVVGVYCFPIETTQNVLIEQRREQEQKRQTFRVKLGDALRDAIEPKSLMLVAAEKLGVYLDAACVGYGEIDASGERVQIHHDWTADGSPGLVGAHPLDIYGPAVIAGLRAGRTVVVNDTASDPLTAWAACDVGCGSIAARAFVAAPLVKNGRLALIFFVLDPQPRIWTHDEKALVEEVAERTWTSLARLRAELDVHQMNRTLDQRTTELLRTETALRQSQKLEALGQLTGGVAHDFNNLLAVISSSVELLRSNRLPVDRHGYYLDLIYDTVGRAVKLTSQLLAFARQEPLSPEVFDVDLQVQVVVDLVRPLMGRQVNILYQSCGRNACVAEADINQFETALVNLAVNARDAMSANGQLIINVQQTGSLPAGPGHGPRAGDFIAISVSDTGCGIASEKLEVIFEPFYTTKAVGKGTGLGLSQVFGFAKQSGGAVHVRSELGRGSVFTLYLPRAESELPAKAWAQCPEQGADDGGLGVLVVEDNETLAQMTCEILDALGYRTVWAVNAASALALLAAGKNRFDLVFSDVVMPGMNGIEFGEQVRKHHPGLPVVLASGYNAVMAEQGPHGFELILKPYTTDTLVRVFRKAIAEQTSLPVLSGSEAAG</sequence>
<dbReference type="SMART" id="SM00448">
    <property type="entry name" value="REC"/>
    <property type="match status" value="1"/>
</dbReference>
<dbReference type="GO" id="GO:0000155">
    <property type="term" value="F:phosphorelay sensor kinase activity"/>
    <property type="evidence" value="ECO:0007669"/>
    <property type="project" value="InterPro"/>
</dbReference>
<proteinExistence type="predicted"/>
<accession>A0AAU7LPG0</accession>
<dbReference type="Gene3D" id="3.30.565.10">
    <property type="entry name" value="Histidine kinase-like ATPase, C-terminal domain"/>
    <property type="match status" value="1"/>
</dbReference>
<dbReference type="SUPFAM" id="SSF55785">
    <property type="entry name" value="PYP-like sensor domain (PAS domain)"/>
    <property type="match status" value="1"/>
</dbReference>
<evidence type="ECO:0000256" key="6">
    <source>
        <dbReference type="PROSITE-ProRule" id="PRU00169"/>
    </source>
</evidence>
<dbReference type="PANTHER" id="PTHR43065">
    <property type="entry name" value="SENSOR HISTIDINE KINASE"/>
    <property type="match status" value="1"/>
</dbReference>
<dbReference type="Gene3D" id="3.30.450.20">
    <property type="entry name" value="PAS domain"/>
    <property type="match status" value="1"/>
</dbReference>
<dbReference type="Pfam" id="PF00072">
    <property type="entry name" value="Response_reg"/>
    <property type="match status" value="1"/>
</dbReference>
<evidence type="ECO:0000256" key="5">
    <source>
        <dbReference type="ARBA" id="ARBA00022777"/>
    </source>
</evidence>
<feature type="domain" description="Histidine kinase" evidence="7">
    <location>
        <begin position="381"/>
        <end position="603"/>
    </location>
</feature>
<dbReference type="SMART" id="SM00065">
    <property type="entry name" value="GAF"/>
    <property type="match status" value="1"/>
</dbReference>
<evidence type="ECO:0000259" key="7">
    <source>
        <dbReference type="PROSITE" id="PS50109"/>
    </source>
</evidence>
<dbReference type="EC" id="2.7.13.3" evidence="2"/>
<evidence type="ECO:0000259" key="8">
    <source>
        <dbReference type="PROSITE" id="PS50110"/>
    </source>
</evidence>
<dbReference type="SUPFAM" id="SSF55874">
    <property type="entry name" value="ATPase domain of HSP90 chaperone/DNA topoisomerase II/histidine kinase"/>
    <property type="match status" value="1"/>
</dbReference>
<dbReference type="CDD" id="cd00082">
    <property type="entry name" value="HisKA"/>
    <property type="match status" value="1"/>
</dbReference>
<keyword evidence="9" id="KW-0067">ATP-binding</keyword>
<dbReference type="SUPFAM" id="SSF52172">
    <property type="entry name" value="CheY-like"/>
    <property type="match status" value="1"/>
</dbReference>
<dbReference type="Gene3D" id="3.30.450.40">
    <property type="match status" value="1"/>
</dbReference>
<reference evidence="9" key="1">
    <citation type="submission" date="2024-05" db="EMBL/GenBank/DDBJ databases">
        <authorList>
            <person name="Bunk B."/>
            <person name="Swiderski J."/>
            <person name="Sproer C."/>
            <person name="Thiel V."/>
        </authorList>
    </citation>
    <scope>NUCLEOTIDE SEQUENCE</scope>
    <source>
        <strain evidence="9">DSM 17735</strain>
    </source>
</reference>
<dbReference type="SMART" id="SM00388">
    <property type="entry name" value="HisKA"/>
    <property type="match status" value="1"/>
</dbReference>
<gene>
    <name evidence="9" type="ORF">ABLV49_16750</name>
</gene>
<name>A0AAU7LPG0_9BURK</name>
<dbReference type="InterPro" id="IPR001789">
    <property type="entry name" value="Sig_transdc_resp-reg_receiver"/>
</dbReference>
<dbReference type="InterPro" id="IPR036097">
    <property type="entry name" value="HisK_dim/P_sf"/>
</dbReference>
<keyword evidence="9" id="KW-0547">Nucleotide-binding</keyword>
<evidence type="ECO:0000256" key="4">
    <source>
        <dbReference type="ARBA" id="ARBA00022679"/>
    </source>
</evidence>
<dbReference type="InterPro" id="IPR036890">
    <property type="entry name" value="HATPase_C_sf"/>
</dbReference>
<dbReference type="SMART" id="SM00387">
    <property type="entry name" value="HATPase_c"/>
    <property type="match status" value="1"/>
</dbReference>
<dbReference type="InterPro" id="IPR003594">
    <property type="entry name" value="HATPase_dom"/>
</dbReference>
<dbReference type="Gene3D" id="3.40.50.2300">
    <property type="match status" value="1"/>
</dbReference>
<comment type="catalytic activity">
    <reaction evidence="1">
        <text>ATP + protein L-histidine = ADP + protein N-phospho-L-histidine.</text>
        <dbReference type="EC" id="2.7.13.3"/>
    </reaction>
</comment>
<feature type="modified residue" description="4-aspartylphosphate" evidence="6">
    <location>
        <position position="676"/>
    </location>
</feature>
<dbReference type="PANTHER" id="PTHR43065:SF49">
    <property type="entry name" value="HISTIDINE KINASE"/>
    <property type="match status" value="1"/>
</dbReference>
<dbReference type="Pfam" id="PF00512">
    <property type="entry name" value="HisKA"/>
    <property type="match status" value="1"/>
</dbReference>
<dbReference type="InterPro" id="IPR029016">
    <property type="entry name" value="GAF-like_dom_sf"/>
</dbReference>
<dbReference type="Pfam" id="PF01590">
    <property type="entry name" value="GAF"/>
    <property type="match status" value="1"/>
</dbReference>
<evidence type="ECO:0000313" key="9">
    <source>
        <dbReference type="EMBL" id="XBP69519.1"/>
    </source>
</evidence>
<dbReference type="InterPro" id="IPR035965">
    <property type="entry name" value="PAS-like_dom_sf"/>
</dbReference>
<dbReference type="PROSITE" id="PS50109">
    <property type="entry name" value="HIS_KIN"/>
    <property type="match status" value="1"/>
</dbReference>
<evidence type="ECO:0000256" key="2">
    <source>
        <dbReference type="ARBA" id="ARBA00012438"/>
    </source>
</evidence>
<dbReference type="PRINTS" id="PR00344">
    <property type="entry name" value="BCTRLSENSOR"/>
</dbReference>
<dbReference type="PROSITE" id="PS50110">
    <property type="entry name" value="RESPONSE_REGULATORY"/>
    <property type="match status" value="1"/>
</dbReference>
<keyword evidence="4" id="KW-0808">Transferase</keyword>
<feature type="domain" description="Response regulatory" evidence="8">
    <location>
        <begin position="625"/>
        <end position="738"/>
    </location>
</feature>
<dbReference type="Pfam" id="PF02518">
    <property type="entry name" value="HATPase_c"/>
    <property type="match status" value="1"/>
</dbReference>
<dbReference type="InterPro" id="IPR011006">
    <property type="entry name" value="CheY-like_superfamily"/>
</dbReference>
<keyword evidence="5" id="KW-0418">Kinase</keyword>
<keyword evidence="3 6" id="KW-0597">Phosphoprotein</keyword>
<dbReference type="RefSeq" id="WP_349278194.1">
    <property type="nucleotide sequence ID" value="NZ_CBCSCU010000061.1"/>
</dbReference>
<dbReference type="SUPFAM" id="SSF55781">
    <property type="entry name" value="GAF domain-like"/>
    <property type="match status" value="1"/>
</dbReference>
<evidence type="ECO:0000256" key="1">
    <source>
        <dbReference type="ARBA" id="ARBA00000085"/>
    </source>
</evidence>
<dbReference type="InterPro" id="IPR003018">
    <property type="entry name" value="GAF"/>
</dbReference>
<dbReference type="GO" id="GO:0005524">
    <property type="term" value="F:ATP binding"/>
    <property type="evidence" value="ECO:0007669"/>
    <property type="project" value="UniProtKB-KW"/>
</dbReference>